<keyword evidence="1" id="KW-0732">Signal</keyword>
<sequence>MRLVYWLSFRAMAVTSPVLMLPIGRCNAGCIGFHDEQLDVGHLWSIGSGNSPKSLDKCVLKHLQRAAVGPTLIYLLQLMYWTPVVHHVGNYSIRNVVMKVLRMMRPAGLVKVALRCKSRHGGRVDDGPAHVLKPHIGILPAFLTHSCVLHSSLATKFCKADIRMNRFTFNEVADMHLCYGAANASAHAARILYAQRFPRRVIYQVTCIFRQWTSHCVKQVRRKPIRRDIVAEHPGTSTRVVAGQLGISHTTYGKCRKNTATMPITRQKCTSSIHGITDHALSSENGTTHNADVDVLPELLEDVPLETRANMWLQHHNAPAHSAIRVRNFLHQIYPNRWVGRYSPFPWPASMKELIYSTSVVSKMDLAAPTAAAAPVIQTQEGVLSRMREAMTKRCNACIRAKGQTLNMFCETLHSVVPKELLNHVEFVTDSVVDNARSEYEQKGLKQHRRDWKYETARGGREI</sequence>
<protein>
    <submittedName>
        <fullName evidence="2">Uncharacterized protein</fullName>
    </submittedName>
</protein>
<evidence type="ECO:0000313" key="2">
    <source>
        <dbReference type="EMBL" id="KAJ8869843.1"/>
    </source>
</evidence>
<name>A0ABQ9GBQ6_9NEOP</name>
<proteinExistence type="predicted"/>
<gene>
    <name evidence="2" type="ORF">PR048_028852</name>
</gene>
<dbReference type="InterPro" id="IPR036397">
    <property type="entry name" value="RNaseH_sf"/>
</dbReference>
<evidence type="ECO:0000313" key="3">
    <source>
        <dbReference type="Proteomes" id="UP001159363"/>
    </source>
</evidence>
<feature type="chain" id="PRO_5047047776" evidence="1">
    <location>
        <begin position="29"/>
        <end position="463"/>
    </location>
</feature>
<reference evidence="2 3" key="1">
    <citation type="submission" date="2023-02" db="EMBL/GenBank/DDBJ databases">
        <title>LHISI_Scaffold_Assembly.</title>
        <authorList>
            <person name="Stuart O.P."/>
            <person name="Cleave R."/>
            <person name="Magrath M.J.L."/>
            <person name="Mikheyev A.S."/>
        </authorList>
    </citation>
    <scope>NUCLEOTIDE SEQUENCE [LARGE SCALE GENOMIC DNA]</scope>
    <source>
        <strain evidence="2">Daus_M_001</strain>
        <tissue evidence="2">Leg muscle</tissue>
    </source>
</reference>
<evidence type="ECO:0000256" key="1">
    <source>
        <dbReference type="SAM" id="SignalP"/>
    </source>
</evidence>
<accession>A0ABQ9GBQ6</accession>
<feature type="signal peptide" evidence="1">
    <location>
        <begin position="1"/>
        <end position="28"/>
    </location>
</feature>
<dbReference type="Proteomes" id="UP001159363">
    <property type="component" value="Chromosome 12"/>
</dbReference>
<dbReference type="EMBL" id="JARBHB010000013">
    <property type="protein sequence ID" value="KAJ8869843.1"/>
    <property type="molecule type" value="Genomic_DNA"/>
</dbReference>
<comment type="caution">
    <text evidence="2">The sequence shown here is derived from an EMBL/GenBank/DDBJ whole genome shotgun (WGS) entry which is preliminary data.</text>
</comment>
<dbReference type="PANTHER" id="PTHR47326:SF1">
    <property type="entry name" value="HTH PSQ-TYPE DOMAIN-CONTAINING PROTEIN"/>
    <property type="match status" value="1"/>
</dbReference>
<dbReference type="PANTHER" id="PTHR47326">
    <property type="entry name" value="TRANSPOSABLE ELEMENT TC3 TRANSPOSASE-LIKE PROTEIN"/>
    <property type="match status" value="1"/>
</dbReference>
<keyword evidence="3" id="KW-1185">Reference proteome</keyword>
<organism evidence="2 3">
    <name type="scientific">Dryococelus australis</name>
    <dbReference type="NCBI Taxonomy" id="614101"/>
    <lineage>
        <taxon>Eukaryota</taxon>
        <taxon>Metazoa</taxon>
        <taxon>Ecdysozoa</taxon>
        <taxon>Arthropoda</taxon>
        <taxon>Hexapoda</taxon>
        <taxon>Insecta</taxon>
        <taxon>Pterygota</taxon>
        <taxon>Neoptera</taxon>
        <taxon>Polyneoptera</taxon>
        <taxon>Phasmatodea</taxon>
        <taxon>Verophasmatodea</taxon>
        <taxon>Anareolatae</taxon>
        <taxon>Phasmatidae</taxon>
        <taxon>Eurycanthinae</taxon>
        <taxon>Dryococelus</taxon>
    </lineage>
</organism>
<dbReference type="Gene3D" id="3.30.420.10">
    <property type="entry name" value="Ribonuclease H-like superfamily/Ribonuclease H"/>
    <property type="match status" value="1"/>
</dbReference>